<dbReference type="InterPro" id="IPR000477">
    <property type="entry name" value="RT_dom"/>
</dbReference>
<evidence type="ECO:0000259" key="1">
    <source>
        <dbReference type="Pfam" id="PF00078"/>
    </source>
</evidence>
<dbReference type="EMBL" id="JWZT01002253">
    <property type="protein sequence ID" value="KII69921.1"/>
    <property type="molecule type" value="Genomic_DNA"/>
</dbReference>
<reference evidence="2 3" key="1">
    <citation type="journal article" date="2014" name="Genome Biol. Evol.">
        <title>The genome of the myxosporean Thelohanellus kitauei shows adaptations to nutrient acquisition within its fish host.</title>
        <authorList>
            <person name="Yang Y."/>
            <person name="Xiong J."/>
            <person name="Zhou Z."/>
            <person name="Huo F."/>
            <person name="Miao W."/>
            <person name="Ran C."/>
            <person name="Liu Y."/>
            <person name="Zhang J."/>
            <person name="Feng J."/>
            <person name="Wang M."/>
            <person name="Wang M."/>
            <person name="Wang L."/>
            <person name="Yao B."/>
        </authorList>
    </citation>
    <scope>NUCLEOTIDE SEQUENCE [LARGE SCALE GENOMIC DNA]</scope>
    <source>
        <strain evidence="2">Wuqing</strain>
    </source>
</reference>
<dbReference type="Gene3D" id="3.30.70.270">
    <property type="match status" value="1"/>
</dbReference>
<accession>A0A0C2MRR3</accession>
<gene>
    <name evidence="2" type="ORF">RF11_15704</name>
</gene>
<dbReference type="OrthoDB" id="3863715at2759"/>
<evidence type="ECO:0000313" key="2">
    <source>
        <dbReference type="EMBL" id="KII69921.1"/>
    </source>
</evidence>
<dbReference type="InterPro" id="IPR043128">
    <property type="entry name" value="Rev_trsase/Diguanyl_cyclase"/>
</dbReference>
<dbReference type="SUPFAM" id="SSF56672">
    <property type="entry name" value="DNA/RNA polymerases"/>
    <property type="match status" value="1"/>
</dbReference>
<keyword evidence="3" id="KW-1185">Reference proteome</keyword>
<organism evidence="2 3">
    <name type="scientific">Thelohanellus kitauei</name>
    <name type="common">Myxosporean</name>
    <dbReference type="NCBI Taxonomy" id="669202"/>
    <lineage>
        <taxon>Eukaryota</taxon>
        <taxon>Metazoa</taxon>
        <taxon>Cnidaria</taxon>
        <taxon>Myxozoa</taxon>
        <taxon>Myxosporea</taxon>
        <taxon>Bivalvulida</taxon>
        <taxon>Platysporina</taxon>
        <taxon>Myxobolidae</taxon>
        <taxon>Thelohanellus</taxon>
    </lineage>
</organism>
<dbReference type="AlphaFoldDB" id="A0A0C2MRR3"/>
<evidence type="ECO:0000313" key="3">
    <source>
        <dbReference type="Proteomes" id="UP000031668"/>
    </source>
</evidence>
<dbReference type="Gene3D" id="3.10.10.10">
    <property type="entry name" value="HIV Type 1 Reverse Transcriptase, subunit A, domain 1"/>
    <property type="match status" value="1"/>
</dbReference>
<dbReference type="Proteomes" id="UP000031668">
    <property type="component" value="Unassembled WGS sequence"/>
</dbReference>
<dbReference type="PANTHER" id="PTHR24559">
    <property type="entry name" value="TRANSPOSON TY3-I GAG-POL POLYPROTEIN"/>
    <property type="match status" value="1"/>
</dbReference>
<dbReference type="Pfam" id="PF00078">
    <property type="entry name" value="RVT_1"/>
    <property type="match status" value="1"/>
</dbReference>
<comment type="caution">
    <text evidence="2">The sequence shown here is derived from an EMBL/GenBank/DDBJ whole genome shotgun (WGS) entry which is preliminary data.</text>
</comment>
<dbReference type="InterPro" id="IPR043502">
    <property type="entry name" value="DNA/RNA_pol_sf"/>
</dbReference>
<dbReference type="PANTHER" id="PTHR24559:SF444">
    <property type="entry name" value="REVERSE TRANSCRIPTASE DOMAIN-CONTAINING PROTEIN"/>
    <property type="match status" value="1"/>
</dbReference>
<dbReference type="InterPro" id="IPR053134">
    <property type="entry name" value="RNA-dir_DNA_polymerase"/>
</dbReference>
<protein>
    <submittedName>
        <fullName evidence="2">Retrovirus-related Pol polyprotein from transposon opus</fullName>
    </submittedName>
</protein>
<feature type="domain" description="Reverse transcriptase" evidence="1">
    <location>
        <begin position="58"/>
        <end position="149"/>
    </location>
</feature>
<sequence length="149" mass="17013">MLSAGRKSQGYSVNLMIYFLRMNSINGSQPSLNIRSKREITLLFLGDVAHCQKTFRMKQKLQEMECLKPESYGQTLNESTKPSQYPLPDVEKLLERLQDSKIFSTLDLRATYWQISLKDEDACRTAFSIGPGYGIYEFVKTPFGRNGAP</sequence>
<proteinExistence type="predicted"/>
<name>A0A0C2MRR3_THEKT</name>